<evidence type="ECO:0008006" key="4">
    <source>
        <dbReference type="Google" id="ProtNLM"/>
    </source>
</evidence>
<evidence type="ECO:0000313" key="3">
    <source>
        <dbReference type="Proteomes" id="UP001481872"/>
    </source>
</evidence>
<keyword evidence="1" id="KW-0472">Membrane</keyword>
<dbReference type="EMBL" id="JBBNPS010000006">
    <property type="protein sequence ID" value="MEQ3353367.1"/>
    <property type="molecule type" value="Genomic_DNA"/>
</dbReference>
<reference evidence="2 3" key="1">
    <citation type="submission" date="2024-04" db="EMBL/GenBank/DDBJ databases">
        <title>Human intestinal bacterial collection.</title>
        <authorList>
            <person name="Pauvert C."/>
            <person name="Hitch T.C.A."/>
            <person name="Clavel T."/>
        </authorList>
    </citation>
    <scope>NUCLEOTIDE SEQUENCE [LARGE SCALE GENOMIC DNA]</scope>
    <source>
        <strain evidence="2 3">CLA-SR-H026</strain>
    </source>
</reference>
<gene>
    <name evidence="2" type="ORF">AAA081_03500</name>
</gene>
<feature type="transmembrane region" description="Helical" evidence="1">
    <location>
        <begin position="311"/>
        <end position="329"/>
    </location>
</feature>
<feature type="transmembrane region" description="Helical" evidence="1">
    <location>
        <begin position="177"/>
        <end position="200"/>
    </location>
</feature>
<organism evidence="2 3">
    <name type="scientific">Aedoeadaptatus acetigenes</name>
    <dbReference type="NCBI Taxonomy" id="2981723"/>
    <lineage>
        <taxon>Bacteria</taxon>
        <taxon>Bacillati</taxon>
        <taxon>Bacillota</taxon>
        <taxon>Tissierellia</taxon>
        <taxon>Tissierellales</taxon>
        <taxon>Peptoniphilaceae</taxon>
        <taxon>Aedoeadaptatus</taxon>
    </lineage>
</organism>
<feature type="transmembrane region" description="Helical" evidence="1">
    <location>
        <begin position="281"/>
        <end position="304"/>
    </location>
</feature>
<accession>A0ABV1J5B6</accession>
<sequence>MNFEIKKIKGNLTYRVSLILLLALILGVSFASIRSDSYIVNINSSSHIKGIKASKMWEKEYEEASSRELTVDYIQEALNIYATYSDTTEGEFYLRKDYPGVVDILTDVYGNYEDSLNDINGIEINEVRNFYDRNSQVLKSYMEEKGFNQTKIDKVLRNLEKIKTPYNLSYVKPWINLWKAMTVVDYFLCLVAIALSSRLFSIEKEQKMDALLFTRESTISLAIGRSKISAICLTVTQLYLLANLALILIKVFTTGLSGMGSQVQIEYVFSIYPMNFFMATFWHLFVGWIAIVFVTILAGWINLLTINTTTSFGISTVAIFIPLILGKILGETQGPISKLIGILPINNLNFIKNIRSLPIFNFLGISLSSVTLGLIIGILFFIISFIALPSLFKDRLKK</sequence>
<evidence type="ECO:0000256" key="1">
    <source>
        <dbReference type="SAM" id="Phobius"/>
    </source>
</evidence>
<feature type="transmembrane region" description="Helical" evidence="1">
    <location>
        <begin position="359"/>
        <end position="388"/>
    </location>
</feature>
<keyword evidence="1" id="KW-1133">Transmembrane helix</keyword>
<protein>
    <recommendedName>
        <fullName evidence="4">ABC transporter permease</fullName>
    </recommendedName>
</protein>
<keyword evidence="1" id="KW-0812">Transmembrane</keyword>
<proteinExistence type="predicted"/>
<keyword evidence="3" id="KW-1185">Reference proteome</keyword>
<dbReference type="Proteomes" id="UP001481872">
    <property type="component" value="Unassembled WGS sequence"/>
</dbReference>
<feature type="transmembrane region" description="Helical" evidence="1">
    <location>
        <begin position="228"/>
        <end position="249"/>
    </location>
</feature>
<evidence type="ECO:0000313" key="2">
    <source>
        <dbReference type="EMBL" id="MEQ3353367.1"/>
    </source>
</evidence>
<name>A0ABV1J5B6_9FIRM</name>
<comment type="caution">
    <text evidence="2">The sequence shown here is derived from an EMBL/GenBank/DDBJ whole genome shotgun (WGS) entry which is preliminary data.</text>
</comment>
<dbReference type="RefSeq" id="WP_349053715.1">
    <property type="nucleotide sequence ID" value="NZ_JBBNPS010000006.1"/>
</dbReference>